<protein>
    <submittedName>
        <fullName evidence="1">Uncharacterized protein</fullName>
    </submittedName>
</protein>
<proteinExistence type="predicted"/>
<dbReference type="Gramene" id="KCW77252">
    <property type="protein sequence ID" value="KCW77252"/>
    <property type="gene ID" value="EUGRSUZ_D01611"/>
</dbReference>
<evidence type="ECO:0000313" key="1">
    <source>
        <dbReference type="EMBL" id="KCW77252.1"/>
    </source>
</evidence>
<sequence length="70" mass="8214">MDILELIFITTLILHQHGFSARRSSFRRCLNGFPEPSGYLHHRRTLNYYRVLIVIPSPSVPIQPPRIQRS</sequence>
<dbReference type="AlphaFoldDB" id="A0A059CFU9"/>
<accession>A0A059CFU9</accession>
<gene>
    <name evidence="1" type="ORF">EUGRSUZ_D01611</name>
</gene>
<reference evidence="1" key="1">
    <citation type="submission" date="2013-07" db="EMBL/GenBank/DDBJ databases">
        <title>The genome of Eucalyptus grandis.</title>
        <authorList>
            <person name="Schmutz J."/>
            <person name="Hayes R."/>
            <person name="Myburg A."/>
            <person name="Tuskan G."/>
            <person name="Grattapaglia D."/>
            <person name="Rokhsar D.S."/>
        </authorList>
    </citation>
    <scope>NUCLEOTIDE SEQUENCE</scope>
    <source>
        <tissue evidence="1">Leaf extractions</tissue>
    </source>
</reference>
<dbReference type="InParanoid" id="A0A059CFU9"/>
<name>A0A059CFU9_EUCGR</name>
<organism evidence="1">
    <name type="scientific">Eucalyptus grandis</name>
    <name type="common">Flooded gum</name>
    <dbReference type="NCBI Taxonomy" id="71139"/>
    <lineage>
        <taxon>Eukaryota</taxon>
        <taxon>Viridiplantae</taxon>
        <taxon>Streptophyta</taxon>
        <taxon>Embryophyta</taxon>
        <taxon>Tracheophyta</taxon>
        <taxon>Spermatophyta</taxon>
        <taxon>Magnoliopsida</taxon>
        <taxon>eudicotyledons</taxon>
        <taxon>Gunneridae</taxon>
        <taxon>Pentapetalae</taxon>
        <taxon>rosids</taxon>
        <taxon>malvids</taxon>
        <taxon>Myrtales</taxon>
        <taxon>Myrtaceae</taxon>
        <taxon>Myrtoideae</taxon>
        <taxon>Eucalypteae</taxon>
        <taxon>Eucalyptus</taxon>
    </lineage>
</organism>
<dbReference type="EMBL" id="KK198756">
    <property type="protein sequence ID" value="KCW77252.1"/>
    <property type="molecule type" value="Genomic_DNA"/>
</dbReference>